<dbReference type="GO" id="GO:0005524">
    <property type="term" value="F:ATP binding"/>
    <property type="evidence" value="ECO:0007669"/>
    <property type="project" value="UniProtKB-KW"/>
</dbReference>
<dbReference type="InterPro" id="IPR002317">
    <property type="entry name" value="Ser-tRNA-ligase_type_1"/>
</dbReference>
<dbReference type="PIRSF" id="PIRSF001529">
    <property type="entry name" value="Ser-tRNA-synth_IIa"/>
    <property type="match status" value="1"/>
</dbReference>
<keyword evidence="3" id="KW-0436">Ligase</keyword>
<dbReference type="GO" id="GO:0006434">
    <property type="term" value="P:seryl-tRNA aminoacylation"/>
    <property type="evidence" value="ECO:0007669"/>
    <property type="project" value="InterPro"/>
</dbReference>
<evidence type="ECO:0000313" key="11">
    <source>
        <dbReference type="Proteomes" id="UP000887575"/>
    </source>
</evidence>
<evidence type="ECO:0000256" key="9">
    <source>
        <dbReference type="PIRSR" id="PIRSR001529-2"/>
    </source>
</evidence>
<evidence type="ECO:0000256" key="4">
    <source>
        <dbReference type="ARBA" id="ARBA00022741"/>
    </source>
</evidence>
<feature type="binding site" evidence="8">
    <location>
        <position position="368"/>
    </location>
    <ligand>
        <name>L-serine</name>
        <dbReference type="ChEBI" id="CHEBI:33384"/>
    </ligand>
</feature>
<keyword evidence="5 9" id="KW-0067">ATP-binding</keyword>
<dbReference type="InterPro" id="IPR006195">
    <property type="entry name" value="aa-tRNA-synth_II"/>
</dbReference>
<protein>
    <recommendedName>
        <fullName evidence="2">serine--tRNA ligase</fullName>
        <ecNumber evidence="2">6.1.1.11</ecNumber>
    </recommendedName>
    <alternativeName>
        <fullName evidence="7">Seryl-tRNA synthetase</fullName>
    </alternativeName>
</protein>
<dbReference type="PRINTS" id="PR00981">
    <property type="entry name" value="TRNASYNTHSER"/>
</dbReference>
<evidence type="ECO:0000259" key="10">
    <source>
        <dbReference type="PROSITE" id="PS50862"/>
    </source>
</evidence>
<feature type="binding site" evidence="9">
    <location>
        <begin position="264"/>
        <end position="267"/>
    </location>
    <ligand>
        <name>ATP</name>
        <dbReference type="ChEBI" id="CHEBI:30616"/>
    </ligand>
</feature>
<organism evidence="11 12">
    <name type="scientific">Mesorhabditis belari</name>
    <dbReference type="NCBI Taxonomy" id="2138241"/>
    <lineage>
        <taxon>Eukaryota</taxon>
        <taxon>Metazoa</taxon>
        <taxon>Ecdysozoa</taxon>
        <taxon>Nematoda</taxon>
        <taxon>Chromadorea</taxon>
        <taxon>Rhabditida</taxon>
        <taxon>Rhabditina</taxon>
        <taxon>Rhabditomorpha</taxon>
        <taxon>Rhabditoidea</taxon>
        <taxon>Rhabditidae</taxon>
        <taxon>Mesorhabditinae</taxon>
        <taxon>Mesorhabditis</taxon>
    </lineage>
</organism>
<reference evidence="12" key="1">
    <citation type="submission" date="2024-02" db="UniProtKB">
        <authorList>
            <consortium name="WormBaseParasite"/>
        </authorList>
    </citation>
    <scope>IDENTIFICATION</scope>
</reference>
<feature type="binding site" evidence="8">
    <location>
        <position position="218"/>
    </location>
    <ligand>
        <name>L-serine</name>
        <dbReference type="ChEBI" id="CHEBI:33384"/>
    </ligand>
</feature>
<evidence type="ECO:0000313" key="12">
    <source>
        <dbReference type="WBParaSite" id="MBELARI_LOCUS5635"/>
    </source>
</evidence>
<feature type="domain" description="Aminoacyl-transfer RNA synthetases class-II family profile" evidence="10">
    <location>
        <begin position="157"/>
        <end position="395"/>
    </location>
</feature>
<evidence type="ECO:0000256" key="7">
    <source>
        <dbReference type="ARBA" id="ARBA00031113"/>
    </source>
</evidence>
<dbReference type="InterPro" id="IPR045864">
    <property type="entry name" value="aa-tRNA-synth_II/BPL/LPL"/>
</dbReference>
<feature type="site" description="Important for serine binding" evidence="8">
    <location>
        <position position="370"/>
    </location>
</feature>
<evidence type="ECO:0000256" key="8">
    <source>
        <dbReference type="PIRSR" id="PIRSR001529-1"/>
    </source>
</evidence>
<name>A0AAF3J9Z7_9BILA</name>
<dbReference type="Pfam" id="PF00587">
    <property type="entry name" value="tRNA-synt_2b"/>
    <property type="match status" value="1"/>
</dbReference>
<dbReference type="SUPFAM" id="SSF55681">
    <property type="entry name" value="Class II aaRS and biotin synthetases"/>
    <property type="match status" value="1"/>
</dbReference>
<dbReference type="WBParaSite" id="MBELARI_LOCUS5635">
    <property type="protein sequence ID" value="MBELARI_LOCUS5635"/>
    <property type="gene ID" value="MBELARI_LOCUS5635"/>
</dbReference>
<comment type="similarity">
    <text evidence="1">Belongs to the class-II aminoacyl-tRNA synthetase family. Type-1 seryl-tRNA synthetase subfamily.</text>
</comment>
<accession>A0AAF3J9Z7</accession>
<dbReference type="FunFam" id="3.30.930.10:FF:000078">
    <property type="entry name" value="Seryl-tRNA synthetase"/>
    <property type="match status" value="1"/>
</dbReference>
<feature type="binding site" evidence="9">
    <location>
        <begin position="335"/>
        <end position="338"/>
    </location>
    <ligand>
        <name>ATP</name>
        <dbReference type="ChEBI" id="CHEBI:30616"/>
    </ligand>
</feature>
<evidence type="ECO:0000256" key="1">
    <source>
        <dbReference type="ARBA" id="ARBA00010728"/>
    </source>
</evidence>
<dbReference type="EC" id="6.1.1.11" evidence="2"/>
<proteinExistence type="inferred from homology"/>
<evidence type="ECO:0000256" key="2">
    <source>
        <dbReference type="ARBA" id="ARBA00012840"/>
    </source>
</evidence>
<dbReference type="PANTHER" id="PTHR11778">
    <property type="entry name" value="SERYL-TRNA SYNTHETASE"/>
    <property type="match status" value="1"/>
</dbReference>
<evidence type="ECO:0000256" key="6">
    <source>
        <dbReference type="ARBA" id="ARBA00023146"/>
    </source>
</evidence>
<feature type="binding site" evidence="8">
    <location>
        <position position="249"/>
    </location>
    <ligand>
        <name>L-serine</name>
        <dbReference type="ChEBI" id="CHEBI:33384"/>
    </ligand>
</feature>
<evidence type="ECO:0000256" key="5">
    <source>
        <dbReference type="ARBA" id="ARBA00022840"/>
    </source>
</evidence>
<keyword evidence="11" id="KW-1185">Reference proteome</keyword>
<dbReference type="Proteomes" id="UP000887575">
    <property type="component" value="Unassembled WGS sequence"/>
</dbReference>
<feature type="binding site" evidence="8">
    <location>
        <position position="271"/>
    </location>
    <ligand>
        <name>L-serine</name>
        <dbReference type="ChEBI" id="CHEBI:33384"/>
    </ligand>
</feature>
<dbReference type="InterPro" id="IPR002314">
    <property type="entry name" value="aa-tRNA-synt_IIb"/>
</dbReference>
<dbReference type="PROSITE" id="PS50862">
    <property type="entry name" value="AA_TRNA_LIGASE_II"/>
    <property type="match status" value="1"/>
</dbReference>
<dbReference type="Gene3D" id="3.30.930.10">
    <property type="entry name" value="Bira Bifunctional Protein, Domain 2"/>
    <property type="match status" value="1"/>
</dbReference>
<keyword evidence="4" id="KW-0547">Nucleotide-binding</keyword>
<keyword evidence="6" id="KW-0030">Aminoacyl-tRNA synthetase</keyword>
<feature type="binding site" evidence="9">
    <location>
        <begin position="249"/>
        <end position="251"/>
    </location>
    <ligand>
        <name>ATP</name>
        <dbReference type="ChEBI" id="CHEBI:30616"/>
    </ligand>
</feature>
<sequence>MKKLQLIRRISQARCHFSSLRPNLDFDYLLNPDLKQEIEQNIKSRKGVGDIDVLYSTWKRIESLTQDVEKKEPITEEQFQKLWDKLYEEALNIPNTSHPTAPLGDESNCEIVEEWGEKSSLKKPKLMERLVQAWRTLLYSSDACGERSYFLMDSLARLEKALLEYAYDRVLENGFAPVIVSDLVPTQVTRACGVQQKEGAHAIQYLLTDEPDTALSGTAEMGIAAMLQNRKFKKSELPLRLVSQSRCFRPEISRSAAEAKLYRVHEFYKVEMFVVCTPEQSEKQLKRLVDIQKNIFKGLEIHARLKNMSTEELGASAHQKFDIEAWMPGRELWGEVSSASNCTDYQARRLNIQYITEKGELLPVHTCNGTAIASTRALITVLETHQTQKGGINLPKVLQERLGKPEPHRLKFQRAAPLS</sequence>
<dbReference type="AlphaFoldDB" id="A0AAF3J9Z7"/>
<dbReference type="GO" id="GO:0004828">
    <property type="term" value="F:serine-tRNA ligase activity"/>
    <property type="evidence" value="ECO:0007669"/>
    <property type="project" value="UniProtKB-EC"/>
</dbReference>
<evidence type="ECO:0000256" key="3">
    <source>
        <dbReference type="ARBA" id="ARBA00022598"/>
    </source>
</evidence>